<dbReference type="GO" id="GO:0042981">
    <property type="term" value="P:regulation of apoptotic process"/>
    <property type="evidence" value="ECO:0007669"/>
    <property type="project" value="InterPro"/>
</dbReference>
<evidence type="ECO:0000256" key="1">
    <source>
        <dbReference type="ARBA" id="ARBA00004514"/>
    </source>
</evidence>
<dbReference type="PANTHER" id="PTHR10903:SF107">
    <property type="entry name" value="GTPASE IMAP FAMILY MEMBER 4-LIKE-RELATED"/>
    <property type="match status" value="1"/>
</dbReference>
<dbReference type="InterPro" id="IPR001315">
    <property type="entry name" value="CARD"/>
</dbReference>
<evidence type="ECO:0000313" key="14">
    <source>
        <dbReference type="Proteomes" id="UP000327468"/>
    </source>
</evidence>
<dbReference type="InterPro" id="IPR011029">
    <property type="entry name" value="DEATH-like_dom_sf"/>
</dbReference>
<dbReference type="Pfam" id="PF23679">
    <property type="entry name" value="UPA-FIIND"/>
    <property type="match status" value="1"/>
</dbReference>
<dbReference type="GO" id="GO:0005525">
    <property type="term" value="F:GTP binding"/>
    <property type="evidence" value="ECO:0007669"/>
    <property type="project" value="UniProtKB-KW"/>
</dbReference>
<feature type="region of interest" description="Disordered" evidence="9">
    <location>
        <begin position="215"/>
        <end position="297"/>
    </location>
</feature>
<evidence type="ECO:0000256" key="2">
    <source>
        <dbReference type="ARBA" id="ARBA00008535"/>
    </source>
</evidence>
<dbReference type="AlphaFoldDB" id="A0A5N5JTZ3"/>
<dbReference type="Gene3D" id="3.40.50.300">
    <property type="entry name" value="P-loop containing nucleotide triphosphate hydrolases"/>
    <property type="match status" value="1"/>
</dbReference>
<feature type="compositionally biased region" description="Polar residues" evidence="9">
    <location>
        <begin position="277"/>
        <end position="297"/>
    </location>
</feature>
<dbReference type="CDD" id="cd08330">
    <property type="entry name" value="CARD_ASC_NALP1"/>
    <property type="match status" value="1"/>
</dbReference>
<evidence type="ECO:0000256" key="6">
    <source>
        <dbReference type="ARBA" id="ARBA00022859"/>
    </source>
</evidence>
<keyword evidence="4" id="KW-0399">Innate immunity</keyword>
<dbReference type="InterPro" id="IPR025307">
    <property type="entry name" value="FIIND_dom"/>
</dbReference>
<evidence type="ECO:0000256" key="5">
    <source>
        <dbReference type="ARBA" id="ARBA00022741"/>
    </source>
</evidence>
<evidence type="ECO:0000259" key="12">
    <source>
        <dbReference type="PROSITE" id="PS51830"/>
    </source>
</evidence>
<keyword evidence="7" id="KW-0342">GTP-binding</keyword>
<dbReference type="PANTHER" id="PTHR10903">
    <property type="entry name" value="GTPASE, IMAP FAMILY MEMBER-RELATED"/>
    <property type="match status" value="1"/>
</dbReference>
<dbReference type="PROSITE" id="PS51830">
    <property type="entry name" value="FIIND"/>
    <property type="match status" value="1"/>
</dbReference>
<dbReference type="GO" id="GO:0005829">
    <property type="term" value="C:cytosol"/>
    <property type="evidence" value="ECO:0007669"/>
    <property type="project" value="UniProtKB-SubCell"/>
</dbReference>
<evidence type="ECO:0000256" key="8">
    <source>
        <dbReference type="ARBA" id="ARBA00023198"/>
    </source>
</evidence>
<dbReference type="SUPFAM" id="SSF47986">
    <property type="entry name" value="DEATH domain"/>
    <property type="match status" value="1"/>
</dbReference>
<comment type="caution">
    <text evidence="13">The sequence shown here is derived from an EMBL/GenBank/DDBJ whole genome shotgun (WGS) entry which is preliminary data.</text>
</comment>
<evidence type="ECO:0000256" key="4">
    <source>
        <dbReference type="ARBA" id="ARBA00022588"/>
    </source>
</evidence>
<dbReference type="Gene3D" id="1.10.533.10">
    <property type="entry name" value="Death Domain, Fas"/>
    <property type="match status" value="1"/>
</dbReference>
<dbReference type="InterPro" id="IPR033516">
    <property type="entry name" value="CARD8/ASC/NALP1_CARD"/>
</dbReference>
<dbReference type="InterPro" id="IPR045058">
    <property type="entry name" value="GIMA/IAN/Toc"/>
</dbReference>
<keyword evidence="14" id="KW-1185">Reference proteome</keyword>
<proteinExistence type="inferred from homology"/>
<feature type="domain" description="AIG1-type G" evidence="11">
    <location>
        <begin position="16"/>
        <end position="215"/>
    </location>
</feature>
<evidence type="ECO:0000256" key="7">
    <source>
        <dbReference type="ARBA" id="ARBA00023134"/>
    </source>
</evidence>
<evidence type="ECO:0000259" key="11">
    <source>
        <dbReference type="PROSITE" id="PS51720"/>
    </source>
</evidence>
<feature type="domain" description="FIIND" evidence="12">
    <location>
        <begin position="298"/>
        <end position="568"/>
    </location>
</feature>
<keyword evidence="6" id="KW-0391">Immunity</keyword>
<dbReference type="FunFam" id="1.10.533.10:FF:000013">
    <property type="entry name" value="Apoptosis-associated speck-like protein containing a CARD"/>
    <property type="match status" value="1"/>
</dbReference>
<evidence type="ECO:0008006" key="15">
    <source>
        <dbReference type="Google" id="ProtNLM"/>
    </source>
</evidence>
<evidence type="ECO:0000256" key="3">
    <source>
        <dbReference type="ARBA" id="ARBA00022490"/>
    </source>
</evidence>
<evidence type="ECO:0000259" key="10">
    <source>
        <dbReference type="PROSITE" id="PS50209"/>
    </source>
</evidence>
<keyword evidence="8" id="KW-0395">Inflammatory response</keyword>
<dbReference type="InterPro" id="IPR006703">
    <property type="entry name" value="G_AIG1"/>
</dbReference>
<dbReference type="Pfam" id="PF13553">
    <property type="entry name" value="FIIND"/>
    <property type="match status" value="1"/>
</dbReference>
<sequence length="659" mass="74667">MSSSDLGYRSGEANHLSEVRSVLLGCRNAGKSSSGNTILGREDFDLQESAQCVMRHGEVAGRKITVVEAPGWQRNKAVRNSSDLLKQEIVHSVSMCPPGPHAVLLVLRLDFKSWKSEKNVLQGYLNLLGDNVWHHTIVLFTFGDSLGDSTIEQHIERGEAYIQWLIEKCGNRYHVFNNKKRDDDSQVTELLEKIEMMVAGNRGCHLEMDTKVLTKVEHETKKKKKEKKSKVEESAAPNSPPVRRPAKMVSPIPSGPLSHTHQNNPGKVFEPEDQCNPKLTHSTQVKGPATSQKHQPADIQQFTPELGEICAEDKNGHEYRFLCPHAGQFMCKLTNLVFEMEGKGEVLYRIVSWDSRLLDELGQKPAGPLYNIDCLEGSICHLHLPHCETRTDVVELTVAHVTDGNMEIIQPLKVTNTHVIINIQGLSRFGLMISRWSINKKAQVLLFYEKRMSKLYIHLLPKNVPVKEVQKIHEGNTYIMTSSKCQLTPGKKYRPCCKTTDCDYVSQPEDEKFDCDYDPNYHPTFEVLFDPAVNKVTLSVIDEKDQVVWRPRMVLLTGTERASPGMDTTGADFVDQHREKLIQRVFSVMEIADRLKSKKMISDEMYSNISVESSSYKQMRLLYRSLDSGGRAVKAEFYKILREKQPFIVDDLESGVSLT</sequence>
<dbReference type="EMBL" id="VFJC01000028">
    <property type="protein sequence ID" value="KAB5522709.1"/>
    <property type="molecule type" value="Genomic_DNA"/>
</dbReference>
<comment type="subcellular location">
    <subcellularLocation>
        <location evidence="1">Cytoplasm</location>
        <location evidence="1">Cytosol</location>
    </subcellularLocation>
</comment>
<dbReference type="SUPFAM" id="SSF52540">
    <property type="entry name" value="P-loop containing nucleoside triphosphate hydrolases"/>
    <property type="match status" value="1"/>
</dbReference>
<evidence type="ECO:0000313" key="13">
    <source>
        <dbReference type="EMBL" id="KAB5522709.1"/>
    </source>
</evidence>
<dbReference type="GO" id="GO:0045087">
    <property type="term" value="P:innate immune response"/>
    <property type="evidence" value="ECO:0007669"/>
    <property type="project" value="UniProtKB-KW"/>
</dbReference>
<dbReference type="InterPro" id="IPR027417">
    <property type="entry name" value="P-loop_NTPase"/>
</dbReference>
<comment type="similarity">
    <text evidence="2">Belongs to the TRAFAC class TrmE-Era-EngA-EngB-Septin-like GTPase superfamily. AIG1/Toc34/Toc159-like paraseptin GTPase family. IAN subfamily.</text>
</comment>
<dbReference type="Pfam" id="PF04548">
    <property type="entry name" value="AIG1"/>
    <property type="match status" value="1"/>
</dbReference>
<gene>
    <name evidence="13" type="ORF">PHYPO_G00162600</name>
</gene>
<organism evidence="13 14">
    <name type="scientific">Pangasianodon hypophthalmus</name>
    <name type="common">Striped catfish</name>
    <name type="synonym">Helicophagus hypophthalmus</name>
    <dbReference type="NCBI Taxonomy" id="310915"/>
    <lineage>
        <taxon>Eukaryota</taxon>
        <taxon>Metazoa</taxon>
        <taxon>Chordata</taxon>
        <taxon>Craniata</taxon>
        <taxon>Vertebrata</taxon>
        <taxon>Euteleostomi</taxon>
        <taxon>Actinopterygii</taxon>
        <taxon>Neopterygii</taxon>
        <taxon>Teleostei</taxon>
        <taxon>Ostariophysi</taxon>
        <taxon>Siluriformes</taxon>
        <taxon>Pangasiidae</taxon>
        <taxon>Pangasianodon</taxon>
    </lineage>
</organism>
<feature type="domain" description="CARD" evidence="10">
    <location>
        <begin position="566"/>
        <end position="656"/>
    </location>
</feature>
<dbReference type="FunFam" id="3.40.50.300:FF:001809">
    <property type="entry name" value="Si:ch1073-365p7.2"/>
    <property type="match status" value="1"/>
</dbReference>
<keyword evidence="5" id="KW-0547">Nucleotide-binding</keyword>
<name>A0A5N5JTZ3_PANHP</name>
<reference evidence="13 14" key="1">
    <citation type="submission" date="2019-06" db="EMBL/GenBank/DDBJ databases">
        <title>A chromosome-scale genome assembly of the striped catfish, Pangasianodon hypophthalmus.</title>
        <authorList>
            <person name="Wen M."/>
            <person name="Zahm M."/>
            <person name="Roques C."/>
            <person name="Cabau C."/>
            <person name="Klopp C."/>
            <person name="Donnadieu C."/>
            <person name="Jouanno E."/>
            <person name="Avarre J.-C."/>
            <person name="Campet M."/>
            <person name="Ha T.T.T."/>
            <person name="Dugue R."/>
            <person name="Lampietro C."/>
            <person name="Louis A."/>
            <person name="Herpin A."/>
            <person name="Echchiki A."/>
            <person name="Berthelot C."/>
            <person name="Parey E."/>
            <person name="Roest-Crollius H."/>
            <person name="Braasch I."/>
            <person name="Postlethwait J."/>
            <person name="Bobe J."/>
            <person name="Montfort J."/>
            <person name="Bouchez O."/>
            <person name="Begum T."/>
            <person name="Schartl M."/>
            <person name="Guiguen Y."/>
        </authorList>
    </citation>
    <scope>NUCLEOTIDE SEQUENCE [LARGE SCALE GENOMIC DNA]</scope>
    <source>
        <strain evidence="13 14">Indonesia</strain>
        <tissue evidence="13">Blood</tissue>
    </source>
</reference>
<dbReference type="PROSITE" id="PS51720">
    <property type="entry name" value="G_AIG1"/>
    <property type="match status" value="1"/>
</dbReference>
<keyword evidence="3" id="KW-0963">Cytoplasm</keyword>
<evidence type="ECO:0000256" key="9">
    <source>
        <dbReference type="SAM" id="MobiDB-lite"/>
    </source>
</evidence>
<dbReference type="GO" id="GO:0006954">
    <property type="term" value="P:inflammatory response"/>
    <property type="evidence" value="ECO:0007669"/>
    <property type="project" value="UniProtKB-KW"/>
</dbReference>
<dbReference type="Pfam" id="PF00619">
    <property type="entry name" value="CARD"/>
    <property type="match status" value="1"/>
</dbReference>
<dbReference type="Proteomes" id="UP000327468">
    <property type="component" value="Chromosome 27"/>
</dbReference>
<accession>A0A5N5JTZ3</accession>
<dbReference type="PROSITE" id="PS50209">
    <property type="entry name" value="CARD"/>
    <property type="match status" value="1"/>
</dbReference>
<protein>
    <recommendedName>
        <fullName evidence="15">AIG1-type G domain-containing protein</fullName>
    </recommendedName>
</protein>